<dbReference type="OrthoDB" id="7522752at2"/>
<gene>
    <name evidence="1" type="ORF">ATE48_14955</name>
</gene>
<accession>A0A1B1AKN6</accession>
<evidence type="ECO:0000313" key="2">
    <source>
        <dbReference type="Proteomes" id="UP000092498"/>
    </source>
</evidence>
<name>A0A1B1AKN6_9PROT</name>
<protein>
    <submittedName>
        <fullName evidence="1">Uncharacterized protein</fullName>
    </submittedName>
</protein>
<evidence type="ECO:0000313" key="1">
    <source>
        <dbReference type="EMBL" id="ANP47124.1"/>
    </source>
</evidence>
<dbReference type="InParanoid" id="A0A1B1AKN6"/>
<reference evidence="1 2" key="1">
    <citation type="submission" date="2015-11" db="EMBL/GenBank/DDBJ databases">
        <title>Whole-Genome Sequence of Candidatus Oderbacter manganicum from the National Park Lower Oder Valley, Germany.</title>
        <authorList>
            <person name="Braun B."/>
            <person name="Liere K."/>
            <person name="Szewzyk U."/>
        </authorList>
    </citation>
    <scope>NUCLEOTIDE SEQUENCE [LARGE SCALE GENOMIC DNA]</scope>
    <source>
        <strain evidence="1 2">OTSz_A_272</strain>
    </source>
</reference>
<dbReference type="AlphaFoldDB" id="A0A1B1AKN6"/>
<dbReference type="Proteomes" id="UP000092498">
    <property type="component" value="Chromosome"/>
</dbReference>
<dbReference type="Gene3D" id="3.40.50.410">
    <property type="entry name" value="von Willebrand factor, type A domain"/>
    <property type="match status" value="1"/>
</dbReference>
<dbReference type="RefSeq" id="WP_066772852.1">
    <property type="nucleotide sequence ID" value="NZ_CP013244.1"/>
</dbReference>
<keyword evidence="2" id="KW-1185">Reference proteome</keyword>
<organism evidence="1 2">
    <name type="scientific">Candidatus Viadribacter manganicus</name>
    <dbReference type="NCBI Taxonomy" id="1759059"/>
    <lineage>
        <taxon>Bacteria</taxon>
        <taxon>Pseudomonadati</taxon>
        <taxon>Pseudomonadota</taxon>
        <taxon>Alphaproteobacteria</taxon>
        <taxon>Hyphomonadales</taxon>
        <taxon>Hyphomonadaceae</taxon>
        <taxon>Candidatus Viadribacter</taxon>
    </lineage>
</organism>
<dbReference type="EMBL" id="CP013244">
    <property type="protein sequence ID" value="ANP47124.1"/>
    <property type="molecule type" value="Genomic_DNA"/>
</dbReference>
<dbReference type="InterPro" id="IPR036465">
    <property type="entry name" value="vWFA_dom_sf"/>
</dbReference>
<proteinExistence type="predicted"/>
<dbReference type="SUPFAM" id="SSF53300">
    <property type="entry name" value="vWA-like"/>
    <property type="match status" value="1"/>
</dbReference>
<dbReference type="KEGG" id="cbot:ATE48_14955"/>
<dbReference type="STRING" id="1759059.ATE48_14955"/>
<sequence>MKNRDIIVYTVGFHIDNDATALSVFRQCATDESHFYLADDRTTLQAAFQQIGQSISQLRITH</sequence>